<feature type="domain" description="NADPH-dependent FMN reductase-like" evidence="1">
    <location>
        <begin position="7"/>
        <end position="142"/>
    </location>
</feature>
<evidence type="ECO:0000259" key="1">
    <source>
        <dbReference type="Pfam" id="PF03358"/>
    </source>
</evidence>
<dbReference type="AlphaFoldDB" id="A0A3N0EGE2"/>
<organism evidence="2 3">
    <name type="scientific">Halostreptopolyspora alba</name>
    <dbReference type="NCBI Taxonomy" id="2487137"/>
    <lineage>
        <taxon>Bacteria</taxon>
        <taxon>Bacillati</taxon>
        <taxon>Actinomycetota</taxon>
        <taxon>Actinomycetes</taxon>
        <taxon>Streptosporangiales</taxon>
        <taxon>Nocardiopsidaceae</taxon>
        <taxon>Halostreptopolyspora</taxon>
    </lineage>
</organism>
<proteinExistence type="predicted"/>
<dbReference type="RefSeq" id="WP_123199771.1">
    <property type="nucleotide sequence ID" value="NZ_RJMB01000002.1"/>
</dbReference>
<dbReference type="PANTHER" id="PTHR30543:SF21">
    <property type="entry name" value="NAD(P)H-DEPENDENT FMN REDUCTASE LOT6"/>
    <property type="match status" value="1"/>
</dbReference>
<dbReference type="InterPro" id="IPR050712">
    <property type="entry name" value="NAD(P)H-dep_reductase"/>
</dbReference>
<dbReference type="Gene3D" id="3.40.50.360">
    <property type="match status" value="1"/>
</dbReference>
<dbReference type="Proteomes" id="UP000269198">
    <property type="component" value="Unassembled WGS sequence"/>
</dbReference>
<keyword evidence="3" id="KW-1185">Reference proteome</keyword>
<dbReference type="OrthoDB" id="9812295at2"/>
<dbReference type="InterPro" id="IPR029039">
    <property type="entry name" value="Flavoprotein-like_sf"/>
</dbReference>
<evidence type="ECO:0000313" key="3">
    <source>
        <dbReference type="Proteomes" id="UP000269198"/>
    </source>
</evidence>
<gene>
    <name evidence="2" type="ORF">EFW17_03520</name>
</gene>
<dbReference type="PANTHER" id="PTHR30543">
    <property type="entry name" value="CHROMATE REDUCTASE"/>
    <property type="match status" value="1"/>
</dbReference>
<dbReference type="GO" id="GO:0016491">
    <property type="term" value="F:oxidoreductase activity"/>
    <property type="evidence" value="ECO:0007669"/>
    <property type="project" value="InterPro"/>
</dbReference>
<dbReference type="InterPro" id="IPR005025">
    <property type="entry name" value="FMN_Rdtase-like_dom"/>
</dbReference>
<reference evidence="2 3" key="1">
    <citation type="submission" date="2018-11" db="EMBL/GenBank/DDBJ databases">
        <title>The genome draft of YIM 96095.</title>
        <authorList>
            <person name="Tang S.-K."/>
            <person name="Chunyu W.-X."/>
            <person name="Feng Y.-Z."/>
        </authorList>
    </citation>
    <scope>NUCLEOTIDE SEQUENCE [LARGE SCALE GENOMIC DNA]</scope>
    <source>
        <strain evidence="2 3">YIM 96095</strain>
    </source>
</reference>
<dbReference type="SUPFAM" id="SSF52218">
    <property type="entry name" value="Flavoproteins"/>
    <property type="match status" value="1"/>
</dbReference>
<dbReference type="GO" id="GO:0010181">
    <property type="term" value="F:FMN binding"/>
    <property type="evidence" value="ECO:0007669"/>
    <property type="project" value="TreeGrafter"/>
</dbReference>
<dbReference type="GO" id="GO:0005829">
    <property type="term" value="C:cytosol"/>
    <property type="evidence" value="ECO:0007669"/>
    <property type="project" value="TreeGrafter"/>
</dbReference>
<accession>A0A3N0EGE2</accession>
<comment type="caution">
    <text evidence="2">The sequence shown here is derived from an EMBL/GenBank/DDBJ whole genome shotgun (WGS) entry which is preliminary data.</text>
</comment>
<dbReference type="EMBL" id="RJMB01000002">
    <property type="protein sequence ID" value="RNL86943.1"/>
    <property type="molecule type" value="Genomic_DNA"/>
</dbReference>
<sequence length="193" mass="21035">MNTHPLRLALIIASTRQGRFGEAVGRWAAGLARARPEYAIDTIDLAEFALPTDLGDSAETRELTERVGAADAFLIVTCEYNHGYPASLKLAVDSVREEWATKPVGFVCYGGVAGGLRAVEQLRQVFAELHAVTVRDTVSFHFPHTRVDPDGRVNDPATAEAAETAARTLFDQLTWWATALREARGTLPYAPTP</sequence>
<name>A0A3N0EGE2_9ACTN</name>
<evidence type="ECO:0000313" key="2">
    <source>
        <dbReference type="EMBL" id="RNL86943.1"/>
    </source>
</evidence>
<protein>
    <submittedName>
        <fullName evidence="2">NADPH-dependent oxidoreductase</fullName>
    </submittedName>
</protein>
<dbReference type="Pfam" id="PF03358">
    <property type="entry name" value="FMN_red"/>
    <property type="match status" value="1"/>
</dbReference>